<dbReference type="Proteomes" id="UP000722791">
    <property type="component" value="Unassembled WGS sequence"/>
</dbReference>
<dbReference type="InterPro" id="IPR018838">
    <property type="entry name" value="ZGRF1-like_N"/>
</dbReference>
<proteinExistence type="predicted"/>
<feature type="region of interest" description="Disordered" evidence="1">
    <location>
        <begin position="158"/>
        <end position="261"/>
    </location>
</feature>
<evidence type="ECO:0000313" key="4">
    <source>
        <dbReference type="Proteomes" id="UP000722791"/>
    </source>
</evidence>
<feature type="region of interest" description="Disordered" evidence="1">
    <location>
        <begin position="306"/>
        <end position="341"/>
    </location>
</feature>
<evidence type="ECO:0000313" key="3">
    <source>
        <dbReference type="EMBL" id="GIM06379.1"/>
    </source>
</evidence>
<comment type="caution">
    <text evidence="3">The sequence shown here is derived from an EMBL/GenBank/DDBJ whole genome shotgun (WGS) entry which is preliminary data.</text>
</comment>
<organism evidence="3 4">
    <name type="scientific">Volvox reticuliferus</name>
    <dbReference type="NCBI Taxonomy" id="1737510"/>
    <lineage>
        <taxon>Eukaryota</taxon>
        <taxon>Viridiplantae</taxon>
        <taxon>Chlorophyta</taxon>
        <taxon>core chlorophytes</taxon>
        <taxon>Chlorophyceae</taxon>
        <taxon>CS clade</taxon>
        <taxon>Chlamydomonadales</taxon>
        <taxon>Volvocaceae</taxon>
        <taxon>Volvox</taxon>
    </lineage>
</organism>
<accession>A0A8J4GFV2</accession>
<protein>
    <recommendedName>
        <fullName evidence="2">5'-3' DNA helicase ZGRF1-like N-terminal domain-containing protein</fullName>
    </recommendedName>
</protein>
<feature type="non-terminal residue" evidence="3">
    <location>
        <position position="476"/>
    </location>
</feature>
<sequence>MECYKCLYTKHLVKKRKTWEDGFLVVKAGLAVLHDDDGRQLQEGVRLPSSALSSDDGPLKSFAGLLVTVEEKCGVQDLPSGLSDAGKLPSAAACNLGASAASTGTLRTEEPGSNGAGPAQRKVVPSLGRRTCQHFMPPKPITTKVDDNLADVSNIKGVRTKSTTGKPQQLSHGAQHLHDAHAQQHAVDPQTHQDSDTGCLLDGRIKYDVNNPNGGQRQQHPGFAEDTPWGSLDRSTLSSNAFQGADPSADKTGASRGGAGARPITATTTVLVPCGSAFQENRPAMRSDDDILALIGLVPESLPKPAHAVQHKPTTGTNPGNHHMGFNGSQNRGPGSCAGILGPDVSLQQRLTAGAPVLKDSHSSGSGLWVSRYRQPQLERPQPPDALTDLNWDSTELDDPWDGADNYLTAGSGHGGRDPVLTKSNVLRPTNTWGGITATGRADPLSAAAAPTTTSLDWAGGGLAAGVASSVAAVPE</sequence>
<gene>
    <name evidence="3" type="ORF">Vretimale_10647</name>
</gene>
<reference evidence="3" key="1">
    <citation type="journal article" date="2021" name="Proc. Natl. Acad. Sci. U.S.A.">
        <title>Three genomes in the algal genus Volvox reveal the fate of a haploid sex-determining region after a transition to homothallism.</title>
        <authorList>
            <person name="Yamamoto K."/>
            <person name="Hamaji T."/>
            <person name="Kawai-Toyooka H."/>
            <person name="Matsuzaki R."/>
            <person name="Takahashi F."/>
            <person name="Nishimura Y."/>
            <person name="Kawachi M."/>
            <person name="Noguchi H."/>
            <person name="Minakuchi Y."/>
            <person name="Umen J.G."/>
            <person name="Toyoda A."/>
            <person name="Nozaki H."/>
        </authorList>
    </citation>
    <scope>NUCLEOTIDE SEQUENCE</scope>
    <source>
        <strain evidence="3">NIES-3785</strain>
    </source>
</reference>
<feature type="compositionally biased region" description="Polar residues" evidence="1">
    <location>
        <begin position="233"/>
        <end position="242"/>
    </location>
</feature>
<evidence type="ECO:0000256" key="1">
    <source>
        <dbReference type="SAM" id="MobiDB-lite"/>
    </source>
</evidence>
<name>A0A8J4GFV2_9CHLO</name>
<evidence type="ECO:0000259" key="2">
    <source>
        <dbReference type="Pfam" id="PF10382"/>
    </source>
</evidence>
<dbReference type="Pfam" id="PF10382">
    <property type="entry name" value="ZGRF1-like_N"/>
    <property type="match status" value="1"/>
</dbReference>
<dbReference type="AlphaFoldDB" id="A0A8J4GFV2"/>
<feature type="region of interest" description="Disordered" evidence="1">
    <location>
        <begin position="374"/>
        <end position="426"/>
    </location>
</feature>
<feature type="compositionally biased region" description="Polar residues" evidence="1">
    <location>
        <begin position="160"/>
        <end position="172"/>
    </location>
</feature>
<feature type="domain" description="5'-3' DNA helicase ZGRF1-like N-terminal" evidence="2">
    <location>
        <begin position="4"/>
        <end position="72"/>
    </location>
</feature>
<feature type="compositionally biased region" description="Polar residues" evidence="1">
    <location>
        <begin position="210"/>
        <end position="219"/>
    </location>
</feature>
<dbReference type="EMBL" id="BNCQ01000021">
    <property type="protein sequence ID" value="GIM06379.1"/>
    <property type="molecule type" value="Genomic_DNA"/>
</dbReference>